<sequence>MAAHSVPKALNRLTRIEWLWLWMWMWMWDAGARAGNKFERIEHAFSSHLFRGGFRAFCAELGRPVIPDLDFDLAREYERGSVGLFQADRQTGASEFLVFLLGETTELEKTAIPEIALIWYDKAGRAVTRLSSS</sequence>
<proteinExistence type="predicted"/>
<keyword evidence="1" id="KW-0732">Signal</keyword>
<reference evidence="2 3" key="2">
    <citation type="journal article" date="2008" name="Bioinformatics">
        <title>Assembly reconciliation.</title>
        <authorList>
            <person name="Zimin A.V."/>
            <person name="Smith D.R."/>
            <person name="Sutton G."/>
            <person name="Yorke J.A."/>
        </authorList>
    </citation>
    <scope>NUCLEOTIDE SEQUENCE [LARGE SCALE GENOMIC DNA]</scope>
    <source>
        <strain evidence="2 3">TSC#14021-0224.01</strain>
    </source>
</reference>
<evidence type="ECO:0000313" key="3">
    <source>
        <dbReference type="Proteomes" id="UP000008711"/>
    </source>
</evidence>
<dbReference type="EMBL" id="CH954181">
    <property type="protein sequence ID" value="EDV48241.1"/>
    <property type="molecule type" value="Genomic_DNA"/>
</dbReference>
<dbReference type="AlphaFoldDB" id="B3P005"/>
<feature type="signal peptide" evidence="1">
    <location>
        <begin position="1"/>
        <end position="34"/>
    </location>
</feature>
<organism evidence="2 3">
    <name type="scientific">Drosophila erecta</name>
    <name type="common">Fruit fly</name>
    <dbReference type="NCBI Taxonomy" id="7220"/>
    <lineage>
        <taxon>Eukaryota</taxon>
        <taxon>Metazoa</taxon>
        <taxon>Ecdysozoa</taxon>
        <taxon>Arthropoda</taxon>
        <taxon>Hexapoda</taxon>
        <taxon>Insecta</taxon>
        <taxon>Pterygota</taxon>
        <taxon>Neoptera</taxon>
        <taxon>Endopterygota</taxon>
        <taxon>Diptera</taxon>
        <taxon>Brachycera</taxon>
        <taxon>Muscomorpha</taxon>
        <taxon>Ephydroidea</taxon>
        <taxon>Drosophilidae</taxon>
        <taxon>Drosophila</taxon>
        <taxon>Sophophora</taxon>
    </lineage>
</organism>
<dbReference type="Proteomes" id="UP000008711">
    <property type="component" value="Unassembled WGS sequence"/>
</dbReference>
<keyword evidence="3" id="KW-1185">Reference proteome</keyword>
<accession>B3P005</accession>
<protein>
    <submittedName>
        <fullName evidence="2">GG14527</fullName>
    </submittedName>
</protein>
<evidence type="ECO:0000313" key="2">
    <source>
        <dbReference type="EMBL" id="EDV48241.1"/>
    </source>
</evidence>
<reference evidence="2 3" key="1">
    <citation type="journal article" date="2007" name="Nature">
        <title>Evolution of genes and genomes on the Drosophila phylogeny.</title>
        <authorList>
            <consortium name="Drosophila 12 Genomes Consortium"/>
            <person name="Clark A.G."/>
            <person name="Eisen M.B."/>
            <person name="Smith D.R."/>
            <person name="Bergman C.M."/>
            <person name="Oliver B."/>
            <person name="Markow T.A."/>
            <person name="Kaufman T.C."/>
            <person name="Kellis M."/>
            <person name="Gelbart W."/>
            <person name="Iyer V.N."/>
            <person name="Pollard D.A."/>
            <person name="Sackton T.B."/>
            <person name="Larracuente A.M."/>
            <person name="Singh N.D."/>
            <person name="Abad J.P."/>
            <person name="Abt D.N."/>
            <person name="Adryan B."/>
            <person name="Aguade M."/>
            <person name="Akashi H."/>
            <person name="Anderson W.W."/>
            <person name="Aquadro C.F."/>
            <person name="Ardell D.H."/>
            <person name="Arguello R."/>
            <person name="Artieri C.G."/>
            <person name="Barbash D.A."/>
            <person name="Barker D."/>
            <person name="Barsanti P."/>
            <person name="Batterham P."/>
            <person name="Batzoglou S."/>
            <person name="Begun D."/>
            <person name="Bhutkar A."/>
            <person name="Blanco E."/>
            <person name="Bosak S.A."/>
            <person name="Bradley R.K."/>
            <person name="Brand A.D."/>
            <person name="Brent M.R."/>
            <person name="Brooks A.N."/>
            <person name="Brown R.H."/>
            <person name="Butlin R.K."/>
            <person name="Caggese C."/>
            <person name="Calvi B.R."/>
            <person name="Bernardo de Carvalho A."/>
            <person name="Caspi A."/>
            <person name="Castrezana S."/>
            <person name="Celniker S.E."/>
            <person name="Chang J.L."/>
            <person name="Chapple C."/>
            <person name="Chatterji S."/>
            <person name="Chinwalla A."/>
            <person name="Civetta A."/>
            <person name="Clifton S.W."/>
            <person name="Comeron J.M."/>
            <person name="Costello J.C."/>
            <person name="Coyne J.A."/>
            <person name="Daub J."/>
            <person name="David R.G."/>
            <person name="Delcher A.L."/>
            <person name="Delehaunty K."/>
            <person name="Do C.B."/>
            <person name="Ebling H."/>
            <person name="Edwards K."/>
            <person name="Eickbush T."/>
            <person name="Evans J.D."/>
            <person name="Filipski A."/>
            <person name="Findeiss S."/>
            <person name="Freyhult E."/>
            <person name="Fulton L."/>
            <person name="Fulton R."/>
            <person name="Garcia A.C."/>
            <person name="Gardiner A."/>
            <person name="Garfield D.A."/>
            <person name="Garvin B.E."/>
            <person name="Gibson G."/>
            <person name="Gilbert D."/>
            <person name="Gnerre S."/>
            <person name="Godfrey J."/>
            <person name="Good R."/>
            <person name="Gotea V."/>
            <person name="Gravely B."/>
            <person name="Greenberg A.J."/>
            <person name="Griffiths-Jones S."/>
            <person name="Gross S."/>
            <person name="Guigo R."/>
            <person name="Gustafson E.A."/>
            <person name="Haerty W."/>
            <person name="Hahn M.W."/>
            <person name="Halligan D.L."/>
            <person name="Halpern A.L."/>
            <person name="Halter G.M."/>
            <person name="Han M.V."/>
            <person name="Heger A."/>
            <person name="Hillier L."/>
            <person name="Hinrichs A.S."/>
            <person name="Holmes I."/>
            <person name="Hoskins R.A."/>
            <person name="Hubisz M.J."/>
            <person name="Hultmark D."/>
            <person name="Huntley M.A."/>
            <person name="Jaffe D.B."/>
            <person name="Jagadeeshan S."/>
            <person name="Jeck W.R."/>
            <person name="Johnson J."/>
            <person name="Jones C.D."/>
            <person name="Jordan W.C."/>
            <person name="Karpen G.H."/>
            <person name="Kataoka E."/>
            <person name="Keightley P.D."/>
            <person name="Kheradpour P."/>
            <person name="Kirkness E.F."/>
            <person name="Koerich L.B."/>
            <person name="Kristiansen K."/>
            <person name="Kudrna D."/>
            <person name="Kulathinal R.J."/>
            <person name="Kumar S."/>
            <person name="Kwok R."/>
            <person name="Lander E."/>
            <person name="Langley C.H."/>
            <person name="Lapoint R."/>
            <person name="Lazzaro B.P."/>
            <person name="Lee S.J."/>
            <person name="Levesque L."/>
            <person name="Li R."/>
            <person name="Lin C.F."/>
            <person name="Lin M.F."/>
            <person name="Lindblad-Toh K."/>
            <person name="Llopart A."/>
            <person name="Long M."/>
            <person name="Low L."/>
            <person name="Lozovsky E."/>
            <person name="Lu J."/>
            <person name="Luo M."/>
            <person name="Machado C.A."/>
            <person name="Makalowski W."/>
            <person name="Marzo M."/>
            <person name="Matsuda M."/>
            <person name="Matzkin L."/>
            <person name="McAllister B."/>
            <person name="McBride C.S."/>
            <person name="McKernan B."/>
            <person name="McKernan K."/>
            <person name="Mendez-Lago M."/>
            <person name="Minx P."/>
            <person name="Mollenhauer M.U."/>
            <person name="Montooth K."/>
            <person name="Mount S.M."/>
            <person name="Mu X."/>
            <person name="Myers E."/>
            <person name="Negre B."/>
            <person name="Newfeld S."/>
            <person name="Nielsen R."/>
            <person name="Noor M.A."/>
            <person name="O'Grady P."/>
            <person name="Pachter L."/>
            <person name="Papaceit M."/>
            <person name="Parisi M.J."/>
            <person name="Parisi M."/>
            <person name="Parts L."/>
            <person name="Pedersen J.S."/>
            <person name="Pesole G."/>
            <person name="Phillippy A.M."/>
            <person name="Ponting C.P."/>
            <person name="Pop M."/>
            <person name="Porcelli D."/>
            <person name="Powell J.R."/>
            <person name="Prohaska S."/>
            <person name="Pruitt K."/>
            <person name="Puig M."/>
            <person name="Quesneville H."/>
            <person name="Ram K.R."/>
            <person name="Rand D."/>
            <person name="Rasmussen M.D."/>
            <person name="Reed L.K."/>
            <person name="Reenan R."/>
            <person name="Reily A."/>
            <person name="Remington K.A."/>
            <person name="Rieger T.T."/>
            <person name="Ritchie M.G."/>
            <person name="Robin C."/>
            <person name="Rogers Y.H."/>
            <person name="Rohde C."/>
            <person name="Rozas J."/>
            <person name="Rubenfield M.J."/>
            <person name="Ruiz A."/>
            <person name="Russo S."/>
            <person name="Salzberg S.L."/>
            <person name="Sanchez-Gracia A."/>
            <person name="Saranga D.J."/>
            <person name="Sato H."/>
            <person name="Schaeffer S.W."/>
            <person name="Schatz M.C."/>
            <person name="Schlenke T."/>
            <person name="Schwartz R."/>
            <person name="Segarra C."/>
            <person name="Singh R.S."/>
            <person name="Sirot L."/>
            <person name="Sirota M."/>
            <person name="Sisneros N.B."/>
            <person name="Smith C.D."/>
            <person name="Smith T.F."/>
            <person name="Spieth J."/>
            <person name="Stage D.E."/>
            <person name="Stark A."/>
            <person name="Stephan W."/>
            <person name="Strausberg R.L."/>
            <person name="Strempel S."/>
            <person name="Sturgill D."/>
            <person name="Sutton G."/>
            <person name="Sutton G.G."/>
            <person name="Tao W."/>
            <person name="Teichmann S."/>
            <person name="Tobari Y.N."/>
            <person name="Tomimura Y."/>
            <person name="Tsolas J.M."/>
            <person name="Valente V.L."/>
            <person name="Venter E."/>
            <person name="Venter J.C."/>
            <person name="Vicario S."/>
            <person name="Vieira F.G."/>
            <person name="Vilella A.J."/>
            <person name="Villasante A."/>
            <person name="Walenz B."/>
            <person name="Wang J."/>
            <person name="Wasserman M."/>
            <person name="Watts T."/>
            <person name="Wilson D."/>
            <person name="Wilson R.K."/>
            <person name="Wing R.A."/>
            <person name="Wolfner M.F."/>
            <person name="Wong A."/>
            <person name="Wong G.K."/>
            <person name="Wu C.I."/>
            <person name="Wu G."/>
            <person name="Yamamoto D."/>
            <person name="Yang H.P."/>
            <person name="Yang S.P."/>
            <person name="Yorke J.A."/>
            <person name="Yoshida K."/>
            <person name="Zdobnov E."/>
            <person name="Zhang P."/>
            <person name="Zhang Y."/>
            <person name="Zimin A.V."/>
            <person name="Baldwin J."/>
            <person name="Abdouelleil A."/>
            <person name="Abdulkadir J."/>
            <person name="Abebe A."/>
            <person name="Abera B."/>
            <person name="Abreu J."/>
            <person name="Acer S.C."/>
            <person name="Aftuck L."/>
            <person name="Alexander A."/>
            <person name="An P."/>
            <person name="Anderson E."/>
            <person name="Anderson S."/>
            <person name="Arachi H."/>
            <person name="Azer M."/>
            <person name="Bachantsang P."/>
            <person name="Barry A."/>
            <person name="Bayul T."/>
            <person name="Berlin A."/>
            <person name="Bessette D."/>
            <person name="Bloom T."/>
            <person name="Blye J."/>
            <person name="Boguslavskiy L."/>
            <person name="Bonnet C."/>
            <person name="Boukhgalter B."/>
            <person name="Bourzgui I."/>
            <person name="Brown A."/>
            <person name="Cahill P."/>
            <person name="Channer S."/>
            <person name="Cheshatsang Y."/>
            <person name="Chuda L."/>
            <person name="Citroen M."/>
            <person name="Collymore A."/>
            <person name="Cooke P."/>
            <person name="Costello M."/>
            <person name="D'Aco K."/>
            <person name="Daza R."/>
            <person name="De Haan G."/>
            <person name="DeGray S."/>
            <person name="DeMaso C."/>
            <person name="Dhargay N."/>
            <person name="Dooley K."/>
            <person name="Dooley E."/>
            <person name="Doricent M."/>
            <person name="Dorje P."/>
            <person name="Dorjee K."/>
            <person name="Dupes A."/>
            <person name="Elong R."/>
            <person name="Falk J."/>
            <person name="Farina A."/>
            <person name="Faro S."/>
            <person name="Ferguson D."/>
            <person name="Fisher S."/>
            <person name="Foley C.D."/>
            <person name="Franke A."/>
            <person name="Friedrich D."/>
            <person name="Gadbois L."/>
            <person name="Gearin G."/>
            <person name="Gearin C.R."/>
            <person name="Giannoukos G."/>
            <person name="Goode T."/>
            <person name="Graham J."/>
            <person name="Grandbois E."/>
            <person name="Grewal S."/>
            <person name="Gyaltsen K."/>
            <person name="Hafez N."/>
            <person name="Hagos B."/>
            <person name="Hall J."/>
            <person name="Henson C."/>
            <person name="Hollinger A."/>
            <person name="Honan T."/>
            <person name="Huard M.D."/>
            <person name="Hughes L."/>
            <person name="Hurhula B."/>
            <person name="Husby M.E."/>
            <person name="Kamat A."/>
            <person name="Kanga B."/>
            <person name="Kashin S."/>
            <person name="Khazanovich D."/>
            <person name="Kisner P."/>
            <person name="Lance K."/>
            <person name="Lara M."/>
            <person name="Lee W."/>
            <person name="Lennon N."/>
            <person name="Letendre F."/>
            <person name="LeVine R."/>
            <person name="Lipovsky A."/>
            <person name="Liu X."/>
            <person name="Liu J."/>
            <person name="Liu S."/>
            <person name="Lokyitsang T."/>
            <person name="Lokyitsang Y."/>
            <person name="Lubonja R."/>
            <person name="Lui A."/>
            <person name="MacDonald P."/>
            <person name="Magnisalis V."/>
            <person name="Maru K."/>
            <person name="Matthews C."/>
            <person name="McCusker W."/>
            <person name="McDonough S."/>
            <person name="Mehta T."/>
            <person name="Meldrim J."/>
            <person name="Meneus L."/>
            <person name="Mihai O."/>
            <person name="Mihalev A."/>
            <person name="Mihova T."/>
            <person name="Mittelman R."/>
            <person name="Mlenga V."/>
            <person name="Montmayeur A."/>
            <person name="Mulrain L."/>
            <person name="Navidi A."/>
            <person name="Naylor J."/>
            <person name="Negash T."/>
            <person name="Nguyen T."/>
            <person name="Nguyen N."/>
            <person name="Nicol R."/>
            <person name="Norbu C."/>
            <person name="Norbu N."/>
            <person name="Novod N."/>
            <person name="O'Neill B."/>
            <person name="Osman S."/>
            <person name="Markiewicz E."/>
            <person name="Oyono O.L."/>
            <person name="Patti C."/>
            <person name="Phunkhang P."/>
            <person name="Pierre F."/>
            <person name="Priest M."/>
            <person name="Raghuraman S."/>
            <person name="Rege F."/>
            <person name="Reyes R."/>
            <person name="Rise C."/>
            <person name="Rogov P."/>
            <person name="Ross K."/>
            <person name="Ryan E."/>
            <person name="Settipalli S."/>
            <person name="Shea T."/>
            <person name="Sherpa N."/>
            <person name="Shi L."/>
            <person name="Shih D."/>
            <person name="Sparrow T."/>
            <person name="Spaulding J."/>
            <person name="Stalker J."/>
            <person name="Stange-Thomann N."/>
            <person name="Stavropoulos S."/>
            <person name="Stone C."/>
            <person name="Strader C."/>
            <person name="Tesfaye S."/>
            <person name="Thomson T."/>
            <person name="Thoulutsang Y."/>
            <person name="Thoulutsang D."/>
            <person name="Topham K."/>
            <person name="Topping I."/>
            <person name="Tsamla T."/>
            <person name="Vassiliev H."/>
            <person name="Vo A."/>
            <person name="Wangchuk T."/>
            <person name="Wangdi T."/>
            <person name="Weiand M."/>
            <person name="Wilkinson J."/>
            <person name="Wilson A."/>
            <person name="Yadav S."/>
            <person name="Young G."/>
            <person name="Yu Q."/>
            <person name="Zembek L."/>
            <person name="Zhong D."/>
            <person name="Zimmer A."/>
            <person name="Zwirko Z."/>
            <person name="Jaffe D.B."/>
            <person name="Alvarez P."/>
            <person name="Brockman W."/>
            <person name="Butler J."/>
            <person name="Chin C."/>
            <person name="Gnerre S."/>
            <person name="Grabherr M."/>
            <person name="Kleber M."/>
            <person name="Mauceli E."/>
            <person name="MacCallum I."/>
        </authorList>
    </citation>
    <scope>NUCLEOTIDE SEQUENCE [LARGE SCALE GENOMIC DNA]</scope>
    <source>
        <strain evidence="2 3">TSC#14021-0224.01</strain>
    </source>
</reference>
<dbReference type="HOGENOM" id="CLU_1908834_0_0_1"/>
<feature type="chain" id="PRO_5002795919" evidence="1">
    <location>
        <begin position="35"/>
        <end position="133"/>
    </location>
</feature>
<gene>
    <name evidence="2" type="primary">Dere\GG14527</name>
    <name evidence="2" type="ORF">Dere_GG14527</name>
</gene>
<name>B3P005_DROER</name>
<evidence type="ECO:0000256" key="1">
    <source>
        <dbReference type="SAM" id="SignalP"/>
    </source>
</evidence>